<name>A0A291RJS9_9NOCA</name>
<dbReference type="AlphaFoldDB" id="A0A291RJS9"/>
<protein>
    <recommendedName>
        <fullName evidence="3">DUF932 domain-containing protein</fullName>
    </recommendedName>
</protein>
<sequence length="411" mass="44762">MSVSTCLRHAELADMVALLERQQAAKVDVVVPAAALRARGGLIELSGVDPVVDERGVTAVDGCYRPTSAADSHIAAKLDIPGRYLRRLREEDRLDLYDANINGLLHGIVEPDRAPEPVTRSFLLRLFTSGRPEEPGVLRAMLSDRYGIIDNLDVLAAVLDGIQLAGADTRIRSCDLSESSMHCKVYSPHISALAPHLLANYRTPFANPDLEADRRHVASALDTWRPIAAREGHGYALGTEPVVFAGFRFTNSETGHHALTLKPELVVQICGNGLTLPLFAHTRKHLGERLDTGTVAWSQDTYRKKLSVITAETRDKVSEWLSPQFLTARVDELEHHATTPIRQPEQTIEVVSKKLGFTDTERAGILSHFIAGGQLTAAGIANAVTSFSQTIPDPTRADALDDLAIGAMELV</sequence>
<gene>
    <name evidence="1" type="ORF">CRH09_15615</name>
</gene>
<evidence type="ECO:0008006" key="3">
    <source>
        <dbReference type="Google" id="ProtNLM"/>
    </source>
</evidence>
<evidence type="ECO:0000313" key="1">
    <source>
        <dbReference type="EMBL" id="ATL67414.1"/>
    </source>
</evidence>
<dbReference type="Proteomes" id="UP000221961">
    <property type="component" value="Chromosome"/>
</dbReference>
<dbReference type="GeneID" id="88358806"/>
<reference evidence="1 2" key="1">
    <citation type="submission" date="2017-10" db="EMBL/GenBank/DDBJ databases">
        <title>Comparative genomics between pathogenic Norcardia.</title>
        <authorList>
            <person name="Zeng L."/>
        </authorList>
    </citation>
    <scope>NUCLEOTIDE SEQUENCE [LARGE SCALE GENOMIC DNA]</scope>
    <source>
        <strain evidence="1 2">NC_YFY_NT001</strain>
    </source>
</reference>
<accession>A0A291RJS9</accession>
<dbReference type="RefSeq" id="WP_098694557.1">
    <property type="nucleotide sequence ID" value="NZ_CP023778.1"/>
</dbReference>
<dbReference type="EMBL" id="CP023778">
    <property type="protein sequence ID" value="ATL67414.1"/>
    <property type="molecule type" value="Genomic_DNA"/>
</dbReference>
<dbReference type="KEGG" id="ntp:CRH09_15615"/>
<evidence type="ECO:0000313" key="2">
    <source>
        <dbReference type="Proteomes" id="UP000221961"/>
    </source>
</evidence>
<proteinExistence type="predicted"/>
<organism evidence="1 2">
    <name type="scientific">Nocardia terpenica</name>
    <dbReference type="NCBI Taxonomy" id="455432"/>
    <lineage>
        <taxon>Bacteria</taxon>
        <taxon>Bacillati</taxon>
        <taxon>Actinomycetota</taxon>
        <taxon>Actinomycetes</taxon>
        <taxon>Mycobacteriales</taxon>
        <taxon>Nocardiaceae</taxon>
        <taxon>Nocardia</taxon>
    </lineage>
</organism>